<evidence type="ECO:0000313" key="13">
    <source>
        <dbReference type="Proteomes" id="UP000322025"/>
    </source>
</evidence>
<dbReference type="Proteomes" id="UP000322025">
    <property type="component" value="Unassembled WGS sequence"/>
</dbReference>
<proteinExistence type="inferred from homology"/>
<dbReference type="InterPro" id="IPR046826">
    <property type="entry name" value="PDH_N"/>
</dbReference>
<sequence length="365" mass="40162">MASTKIGFIGLGLIGGSVAKAIRKYYPDYNIIAFDKNRETLALAVQDGIIQTACSSIDKNFRECSYIFLCAPVAYNTAYLSQLKDIMSPDCILTDVGSVKTSIHEEITALDMEENFIGGHPMAGSEKSGFANSKAHLIENAYYILTPTEKVSKERTASYRDFIASLKAIPVVLDYKVHDCITGTISHLPHIIASTLVNYVRDHDTKDELMKALAAGGFKDITRIASSSPVMWQQICLKNRANISQILGGYIASLEKAKASVDSGNEAELYSLFETSRDYRDSMPNSSAGPIKKQFAVYCDIIDEAGGIATIATILASNNINIKNIGIVHNREFEEGVLRIEFYDEASSAKAVQLLQKYHYVVYET</sequence>
<dbReference type="PANTHER" id="PTHR21363">
    <property type="entry name" value="PREPHENATE DEHYDROGENASE"/>
    <property type="match status" value="1"/>
</dbReference>
<keyword evidence="13" id="KW-1185">Reference proteome</keyword>
<evidence type="ECO:0000256" key="2">
    <source>
        <dbReference type="ARBA" id="ARBA00007964"/>
    </source>
</evidence>
<dbReference type="Gene3D" id="3.40.50.720">
    <property type="entry name" value="NAD(P)-binding Rossmann-like Domain"/>
    <property type="match status" value="1"/>
</dbReference>
<dbReference type="SUPFAM" id="SSF48179">
    <property type="entry name" value="6-phosphogluconate dehydrogenase C-terminal domain-like"/>
    <property type="match status" value="1"/>
</dbReference>
<dbReference type="SUPFAM" id="SSF51735">
    <property type="entry name" value="NAD(P)-binding Rossmann-fold domains"/>
    <property type="match status" value="1"/>
</dbReference>
<dbReference type="RefSeq" id="WP_150311093.1">
    <property type="nucleotide sequence ID" value="NZ_VMSO01000013.1"/>
</dbReference>
<name>A0A5M9HVI2_9FIRM</name>
<keyword evidence="7" id="KW-0560">Oxidoreductase</keyword>
<dbReference type="Gene3D" id="1.10.3660.10">
    <property type="entry name" value="6-phosphogluconate dehydrogenase C-terminal like domain"/>
    <property type="match status" value="1"/>
</dbReference>
<dbReference type="PANTHER" id="PTHR21363:SF0">
    <property type="entry name" value="PREPHENATE DEHYDROGENASE [NADP(+)]"/>
    <property type="match status" value="1"/>
</dbReference>
<dbReference type="Pfam" id="PF20463">
    <property type="entry name" value="PDH_C"/>
    <property type="match status" value="1"/>
</dbReference>
<dbReference type="EMBL" id="VMSO01000013">
    <property type="protein sequence ID" value="KAA8500984.1"/>
    <property type="molecule type" value="Genomic_DNA"/>
</dbReference>
<dbReference type="FunFam" id="1.10.3660.10:FF:000003">
    <property type="entry name" value="Prephenate dehydrogenase"/>
    <property type="match status" value="1"/>
</dbReference>
<evidence type="ECO:0000256" key="4">
    <source>
        <dbReference type="ARBA" id="ARBA00016891"/>
    </source>
</evidence>
<dbReference type="PROSITE" id="PS51176">
    <property type="entry name" value="PDH_ADH"/>
    <property type="match status" value="1"/>
</dbReference>
<dbReference type="Pfam" id="PF02153">
    <property type="entry name" value="PDH_N"/>
    <property type="match status" value="1"/>
</dbReference>
<dbReference type="OrthoDB" id="9802008at2"/>
<dbReference type="GO" id="GO:0008977">
    <property type="term" value="F:prephenate dehydrogenase (NAD+) activity"/>
    <property type="evidence" value="ECO:0007669"/>
    <property type="project" value="UniProtKB-EC"/>
</dbReference>
<evidence type="ECO:0000256" key="3">
    <source>
        <dbReference type="ARBA" id="ARBA00012068"/>
    </source>
</evidence>
<keyword evidence="8" id="KW-0520">NAD</keyword>
<dbReference type="InterPro" id="IPR036291">
    <property type="entry name" value="NAD(P)-bd_dom_sf"/>
</dbReference>
<evidence type="ECO:0000256" key="8">
    <source>
        <dbReference type="ARBA" id="ARBA00023027"/>
    </source>
</evidence>
<evidence type="ECO:0000313" key="12">
    <source>
        <dbReference type="EMBL" id="KAA8500984.1"/>
    </source>
</evidence>
<evidence type="ECO:0000259" key="11">
    <source>
        <dbReference type="PROSITE" id="PS51176"/>
    </source>
</evidence>
<comment type="catalytic activity">
    <reaction evidence="10">
        <text>prephenate + NAD(+) = 3-(4-hydroxyphenyl)pyruvate + CO2 + NADH</text>
        <dbReference type="Rhea" id="RHEA:13869"/>
        <dbReference type="ChEBI" id="CHEBI:16526"/>
        <dbReference type="ChEBI" id="CHEBI:29934"/>
        <dbReference type="ChEBI" id="CHEBI:36242"/>
        <dbReference type="ChEBI" id="CHEBI:57540"/>
        <dbReference type="ChEBI" id="CHEBI:57945"/>
        <dbReference type="EC" id="1.3.1.12"/>
    </reaction>
</comment>
<feature type="domain" description="Prephenate/arogenate dehydrogenase" evidence="11">
    <location>
        <begin position="4"/>
        <end position="291"/>
    </location>
</feature>
<dbReference type="InterPro" id="IPR050812">
    <property type="entry name" value="Preph/Arog_dehydrog"/>
</dbReference>
<comment type="caution">
    <text evidence="12">The sequence shown here is derived from an EMBL/GenBank/DDBJ whole genome shotgun (WGS) entry which is preliminary data.</text>
</comment>
<evidence type="ECO:0000256" key="9">
    <source>
        <dbReference type="ARBA" id="ARBA00023141"/>
    </source>
</evidence>
<keyword evidence="6" id="KW-0028">Amino-acid biosynthesis</keyword>
<dbReference type="GO" id="GO:0070403">
    <property type="term" value="F:NAD+ binding"/>
    <property type="evidence" value="ECO:0007669"/>
    <property type="project" value="InterPro"/>
</dbReference>
<dbReference type="Gene3D" id="3.30.70.260">
    <property type="match status" value="1"/>
</dbReference>
<dbReference type="FunFam" id="3.40.50.720:FF:000208">
    <property type="entry name" value="Prephenate dehydrogenase"/>
    <property type="match status" value="1"/>
</dbReference>
<protein>
    <recommendedName>
        <fullName evidence="4">Prephenate dehydrogenase</fullName>
        <ecNumber evidence="3">1.3.1.12</ecNumber>
    </recommendedName>
</protein>
<dbReference type="EC" id="1.3.1.12" evidence="3"/>
<dbReference type="InterPro" id="IPR045865">
    <property type="entry name" value="ACT-like_dom_sf"/>
</dbReference>
<keyword evidence="5" id="KW-0827">Tyrosine biosynthesis</keyword>
<dbReference type="GO" id="GO:0006571">
    <property type="term" value="P:tyrosine biosynthetic process"/>
    <property type="evidence" value="ECO:0007669"/>
    <property type="project" value="UniProtKB-KW"/>
</dbReference>
<evidence type="ECO:0000256" key="1">
    <source>
        <dbReference type="ARBA" id="ARBA00005067"/>
    </source>
</evidence>
<dbReference type="SUPFAM" id="SSF55021">
    <property type="entry name" value="ACT-like"/>
    <property type="match status" value="1"/>
</dbReference>
<dbReference type="GO" id="GO:0004665">
    <property type="term" value="F:prephenate dehydrogenase (NADP+) activity"/>
    <property type="evidence" value="ECO:0007669"/>
    <property type="project" value="InterPro"/>
</dbReference>
<keyword evidence="9" id="KW-0057">Aromatic amino acid biosynthesis</keyword>
<comment type="similarity">
    <text evidence="2">Belongs to the prephenate/arogenate dehydrogenase family.</text>
</comment>
<organism evidence="12 13">
    <name type="scientific">Mediterraneibacter catenae</name>
    <dbReference type="NCBI Taxonomy" id="2594882"/>
    <lineage>
        <taxon>Bacteria</taxon>
        <taxon>Bacillati</taxon>
        <taxon>Bacillota</taxon>
        <taxon>Clostridia</taxon>
        <taxon>Lachnospirales</taxon>
        <taxon>Lachnospiraceae</taxon>
        <taxon>Mediterraneibacter</taxon>
    </lineage>
</organism>
<gene>
    <name evidence="12" type="ORF">FNY66_10285</name>
</gene>
<evidence type="ECO:0000256" key="6">
    <source>
        <dbReference type="ARBA" id="ARBA00022605"/>
    </source>
</evidence>
<dbReference type="AlphaFoldDB" id="A0A5M9HVI2"/>
<dbReference type="InterPro" id="IPR008927">
    <property type="entry name" value="6-PGluconate_DH-like_C_sf"/>
</dbReference>
<reference evidence="12" key="1">
    <citation type="submission" date="2019-07" db="EMBL/GenBank/DDBJ databases">
        <authorList>
            <person name="Wongkuna S."/>
            <person name="Scaria J."/>
        </authorList>
    </citation>
    <scope>NUCLEOTIDE SEQUENCE [LARGE SCALE GENOMIC DNA]</scope>
    <source>
        <strain evidence="12">SW178</strain>
    </source>
</reference>
<dbReference type="InterPro" id="IPR046825">
    <property type="entry name" value="PDH_C"/>
</dbReference>
<evidence type="ECO:0000256" key="5">
    <source>
        <dbReference type="ARBA" id="ARBA00022498"/>
    </source>
</evidence>
<accession>A0A5M9HVI2</accession>
<dbReference type="InterPro" id="IPR003099">
    <property type="entry name" value="Prephen_DH"/>
</dbReference>
<evidence type="ECO:0000256" key="10">
    <source>
        <dbReference type="ARBA" id="ARBA00049260"/>
    </source>
</evidence>
<comment type="pathway">
    <text evidence="1">Amino-acid biosynthesis; L-tyrosine biosynthesis; (4-hydroxyphenyl)pyruvate from prephenate (NAD(+) route): step 1/1.</text>
</comment>
<evidence type="ECO:0000256" key="7">
    <source>
        <dbReference type="ARBA" id="ARBA00023002"/>
    </source>
</evidence>